<reference evidence="1 2" key="1">
    <citation type="submission" date="2015-04" db="EMBL/GenBank/DDBJ databases">
        <authorList>
            <person name="Syromyatnikov M.Y."/>
            <person name="Popov V.N."/>
        </authorList>
    </citation>
    <scope>NUCLEOTIDE SEQUENCE [LARGE SCALE GENOMIC DNA]</scope>
</reference>
<evidence type="ECO:0000313" key="1">
    <source>
        <dbReference type="EMBL" id="CRL05887.1"/>
    </source>
</evidence>
<dbReference type="EMBL" id="CVRI01000066">
    <property type="protein sequence ID" value="CRL05887.1"/>
    <property type="molecule type" value="Genomic_DNA"/>
</dbReference>
<accession>A0A1J1J0G5</accession>
<organism evidence="1 2">
    <name type="scientific">Clunio marinus</name>
    <dbReference type="NCBI Taxonomy" id="568069"/>
    <lineage>
        <taxon>Eukaryota</taxon>
        <taxon>Metazoa</taxon>
        <taxon>Ecdysozoa</taxon>
        <taxon>Arthropoda</taxon>
        <taxon>Hexapoda</taxon>
        <taxon>Insecta</taxon>
        <taxon>Pterygota</taxon>
        <taxon>Neoptera</taxon>
        <taxon>Endopterygota</taxon>
        <taxon>Diptera</taxon>
        <taxon>Nematocera</taxon>
        <taxon>Chironomoidea</taxon>
        <taxon>Chironomidae</taxon>
        <taxon>Clunio</taxon>
    </lineage>
</organism>
<dbReference type="Proteomes" id="UP000183832">
    <property type="component" value="Unassembled WGS sequence"/>
</dbReference>
<proteinExistence type="predicted"/>
<protein>
    <submittedName>
        <fullName evidence="1">CLUMA_CG019355, isoform A</fullName>
    </submittedName>
</protein>
<keyword evidence="2" id="KW-1185">Reference proteome</keyword>
<dbReference type="AlphaFoldDB" id="A0A1J1J0G5"/>
<name>A0A1J1J0G5_9DIPT</name>
<sequence length="81" mass="9562">MIALKWQGACSLIGKRRNQTSNKSFRDCCANYRLNFFQDMRHRESKIPCIVERCGNHFRFDYDPNSIAYILTHMTSLLTDL</sequence>
<evidence type="ECO:0000313" key="2">
    <source>
        <dbReference type="Proteomes" id="UP000183832"/>
    </source>
</evidence>
<gene>
    <name evidence="1" type="ORF">CLUMA_CG019355</name>
</gene>